<proteinExistence type="predicted"/>
<organism evidence="1">
    <name type="scientific">marine sediment metagenome</name>
    <dbReference type="NCBI Taxonomy" id="412755"/>
    <lineage>
        <taxon>unclassified sequences</taxon>
        <taxon>metagenomes</taxon>
        <taxon>ecological metagenomes</taxon>
    </lineage>
</organism>
<comment type="caution">
    <text evidence="1">The sequence shown here is derived from an EMBL/GenBank/DDBJ whole genome shotgun (WGS) entry which is preliminary data.</text>
</comment>
<name>A0A0F9GZI3_9ZZZZ</name>
<reference evidence="1" key="1">
    <citation type="journal article" date="2015" name="Nature">
        <title>Complex archaea that bridge the gap between prokaryotes and eukaryotes.</title>
        <authorList>
            <person name="Spang A."/>
            <person name="Saw J.H."/>
            <person name="Jorgensen S.L."/>
            <person name="Zaremba-Niedzwiedzka K."/>
            <person name="Martijn J."/>
            <person name="Lind A.E."/>
            <person name="van Eijk R."/>
            <person name="Schleper C."/>
            <person name="Guy L."/>
            <person name="Ettema T.J."/>
        </authorList>
    </citation>
    <scope>NUCLEOTIDE SEQUENCE</scope>
</reference>
<gene>
    <name evidence="1" type="ORF">LCGC14_1766460</name>
</gene>
<dbReference type="EMBL" id="LAZR01016505">
    <property type="protein sequence ID" value="KKM04220.1"/>
    <property type="molecule type" value="Genomic_DNA"/>
</dbReference>
<protein>
    <submittedName>
        <fullName evidence="1">Uncharacterized protein</fullName>
    </submittedName>
</protein>
<dbReference type="AlphaFoldDB" id="A0A0F9GZI3"/>
<accession>A0A0F9GZI3</accession>
<evidence type="ECO:0000313" key="1">
    <source>
        <dbReference type="EMBL" id="KKM04220.1"/>
    </source>
</evidence>
<sequence length="86" mass="9976">MPNWEDTVMKPEKIRAVIGRIYNTKPSSQIPIRKQDTPLLEAQAEISFKAGMREVVEWVNKHIAFGNIPASYKEWQDFKKSLNCRA</sequence>